<protein>
    <submittedName>
        <fullName evidence="2">Uncharacterized protein</fullName>
    </submittedName>
</protein>
<feature type="region of interest" description="Disordered" evidence="1">
    <location>
        <begin position="1"/>
        <end position="155"/>
    </location>
</feature>
<dbReference type="AlphaFoldDB" id="A0AAN8KR64"/>
<feature type="compositionally biased region" description="Basic and acidic residues" evidence="1">
    <location>
        <begin position="127"/>
        <end position="140"/>
    </location>
</feature>
<feature type="compositionally biased region" description="Polar residues" evidence="1">
    <location>
        <begin position="48"/>
        <end position="58"/>
    </location>
</feature>
<keyword evidence="3" id="KW-1185">Reference proteome</keyword>
<name>A0AAN8KR64_9TELE</name>
<gene>
    <name evidence="2" type="ORF">J4Q44_G00361760</name>
</gene>
<organism evidence="2 3">
    <name type="scientific">Coregonus suidteri</name>
    <dbReference type="NCBI Taxonomy" id="861788"/>
    <lineage>
        <taxon>Eukaryota</taxon>
        <taxon>Metazoa</taxon>
        <taxon>Chordata</taxon>
        <taxon>Craniata</taxon>
        <taxon>Vertebrata</taxon>
        <taxon>Euteleostomi</taxon>
        <taxon>Actinopterygii</taxon>
        <taxon>Neopterygii</taxon>
        <taxon>Teleostei</taxon>
        <taxon>Protacanthopterygii</taxon>
        <taxon>Salmoniformes</taxon>
        <taxon>Salmonidae</taxon>
        <taxon>Coregoninae</taxon>
        <taxon>Coregonus</taxon>
    </lineage>
</organism>
<comment type="caution">
    <text evidence="2">The sequence shown here is derived from an EMBL/GenBank/DDBJ whole genome shotgun (WGS) entry which is preliminary data.</text>
</comment>
<evidence type="ECO:0000256" key="1">
    <source>
        <dbReference type="SAM" id="MobiDB-lite"/>
    </source>
</evidence>
<reference evidence="2 3" key="1">
    <citation type="submission" date="2021-04" db="EMBL/GenBank/DDBJ databases">
        <authorList>
            <person name="De Guttry C."/>
            <person name="Zahm M."/>
            <person name="Klopp C."/>
            <person name="Cabau C."/>
            <person name="Louis A."/>
            <person name="Berthelot C."/>
            <person name="Parey E."/>
            <person name="Roest Crollius H."/>
            <person name="Montfort J."/>
            <person name="Robinson-Rechavi M."/>
            <person name="Bucao C."/>
            <person name="Bouchez O."/>
            <person name="Gislard M."/>
            <person name="Lluch J."/>
            <person name="Milhes M."/>
            <person name="Lampietro C."/>
            <person name="Lopez Roques C."/>
            <person name="Donnadieu C."/>
            <person name="Braasch I."/>
            <person name="Desvignes T."/>
            <person name="Postlethwait J."/>
            <person name="Bobe J."/>
            <person name="Wedekind C."/>
            <person name="Guiguen Y."/>
        </authorList>
    </citation>
    <scope>NUCLEOTIDE SEQUENCE [LARGE SCALE GENOMIC DNA]</scope>
    <source>
        <strain evidence="2">Cs_M1</strain>
        <tissue evidence="2">Blood</tissue>
    </source>
</reference>
<evidence type="ECO:0000313" key="2">
    <source>
        <dbReference type="EMBL" id="KAK6293850.1"/>
    </source>
</evidence>
<proteinExistence type="predicted"/>
<accession>A0AAN8KR64</accession>
<feature type="compositionally biased region" description="Basic and acidic residues" evidence="1">
    <location>
        <begin position="1"/>
        <end position="43"/>
    </location>
</feature>
<sequence length="155" mass="17020">MERGTEREMERGTERETERGTEREMERGTEREMREQEGMRDGAPDNGALNSGSPTRQGDTGPPGASSPSSHKLGFSYNRDADLIKKKRASLRHSESETASDCSGPTPNNHADTPTKQEPTPVPSSPVEKKVQSRQEELKKPSWLLTVSRPGGTTA</sequence>
<feature type="compositionally biased region" description="Polar residues" evidence="1">
    <location>
        <begin position="97"/>
        <end position="118"/>
    </location>
</feature>
<evidence type="ECO:0000313" key="3">
    <source>
        <dbReference type="Proteomes" id="UP001356427"/>
    </source>
</evidence>
<dbReference type="EMBL" id="JAGTTL010000036">
    <property type="protein sequence ID" value="KAK6293850.1"/>
    <property type="molecule type" value="Genomic_DNA"/>
</dbReference>
<dbReference type="Proteomes" id="UP001356427">
    <property type="component" value="Unassembled WGS sequence"/>
</dbReference>